<dbReference type="EMBL" id="MDKC01000032">
    <property type="protein sequence ID" value="ODG91060.1"/>
    <property type="molecule type" value="Genomic_DNA"/>
</dbReference>
<accession>A0ABX2ZQS8</accession>
<sequence length="132" mass="14821">MKKILVVIAILITGIVGIIGYVHFQSGFDIKIKNQTNKDVTGIYLTYDHVKTDLKIPTIASHKDYKLNINPSKDVGESTMELHYKDNKGKLHTESVIGYFEGGYSGNILITIKSVDEDGKLKFKVKEDISLY</sequence>
<evidence type="ECO:0000313" key="2">
    <source>
        <dbReference type="Proteomes" id="UP000094580"/>
    </source>
</evidence>
<keyword evidence="2" id="KW-1185">Reference proteome</keyword>
<dbReference type="Proteomes" id="UP000094580">
    <property type="component" value="Unassembled WGS sequence"/>
</dbReference>
<reference evidence="1 2" key="1">
    <citation type="submission" date="2016-07" db="EMBL/GenBank/DDBJ databases">
        <authorList>
            <person name="Townsley L."/>
            <person name="Shank E.A."/>
        </authorList>
    </citation>
    <scope>NUCLEOTIDE SEQUENCE [LARGE SCALE GENOMIC DNA]</scope>
    <source>
        <strain evidence="1 2">CH01</strain>
    </source>
</reference>
<proteinExistence type="predicted"/>
<evidence type="ECO:0000313" key="1">
    <source>
        <dbReference type="EMBL" id="ODG91060.1"/>
    </source>
</evidence>
<organism evidence="1 2">
    <name type="scientific">Gottfriedia luciferensis</name>
    <dbReference type="NCBI Taxonomy" id="178774"/>
    <lineage>
        <taxon>Bacteria</taxon>
        <taxon>Bacillati</taxon>
        <taxon>Bacillota</taxon>
        <taxon>Bacilli</taxon>
        <taxon>Bacillales</taxon>
        <taxon>Bacillaceae</taxon>
        <taxon>Gottfriedia</taxon>
    </lineage>
</organism>
<dbReference type="RefSeq" id="WP_069034430.1">
    <property type="nucleotide sequence ID" value="NZ_MDKC01000032.1"/>
</dbReference>
<protein>
    <submittedName>
        <fullName evidence="1">Uncharacterized protein</fullName>
    </submittedName>
</protein>
<name>A0ABX2ZQS8_9BACI</name>
<comment type="caution">
    <text evidence="1">The sequence shown here is derived from an EMBL/GenBank/DDBJ whole genome shotgun (WGS) entry which is preliminary data.</text>
</comment>
<gene>
    <name evidence="1" type="ORF">BED47_08510</name>
</gene>